<dbReference type="GO" id="GO:0000030">
    <property type="term" value="F:mannosyltransferase activity"/>
    <property type="evidence" value="ECO:0007669"/>
    <property type="project" value="TreeGrafter"/>
</dbReference>
<reference evidence="1 2" key="1">
    <citation type="submission" date="2019-10" db="EMBL/GenBank/DDBJ databases">
        <authorList>
            <person name="Karimi E."/>
        </authorList>
    </citation>
    <scope>NUCLEOTIDE SEQUENCE [LARGE SCALE GENOMIC DNA]</scope>
    <source>
        <strain evidence="1">Acinetobacter sp. 8BE</strain>
    </source>
</reference>
<dbReference type="InterPro" id="IPR008441">
    <property type="entry name" value="AfumC-like_glycosyl_Trfase"/>
</dbReference>
<protein>
    <submittedName>
        <fullName evidence="1">Capsular polysaccharide synthesis family protein</fullName>
    </submittedName>
</protein>
<dbReference type="Gene3D" id="3.90.550.20">
    <property type="match status" value="1"/>
</dbReference>
<dbReference type="Pfam" id="PF05704">
    <property type="entry name" value="Caps_synth"/>
    <property type="match status" value="1"/>
</dbReference>
<dbReference type="RefSeq" id="WP_159725886.1">
    <property type="nucleotide sequence ID" value="NZ_LR732774.1"/>
</dbReference>
<dbReference type="EMBL" id="CABWKZ010000063">
    <property type="protein sequence ID" value="VXA58324.1"/>
    <property type="molecule type" value="Genomic_DNA"/>
</dbReference>
<dbReference type="Proteomes" id="UP000430404">
    <property type="component" value="Unassembled WGS sequence"/>
</dbReference>
<gene>
    <name evidence="1" type="ORF">ACI8B_660002</name>
</gene>
<name>A0A653KBE4_9GAMM</name>
<dbReference type="AlphaFoldDB" id="A0A653KBE4"/>
<dbReference type="PANTHER" id="PTHR32385:SF15">
    <property type="entry name" value="INOSITOL PHOSPHOCERAMIDE MANNOSYLTRANSFERASE 1"/>
    <property type="match status" value="1"/>
</dbReference>
<dbReference type="GO" id="GO:0016020">
    <property type="term" value="C:membrane"/>
    <property type="evidence" value="ECO:0007669"/>
    <property type="project" value="GOC"/>
</dbReference>
<proteinExistence type="predicted"/>
<evidence type="ECO:0000313" key="1">
    <source>
        <dbReference type="EMBL" id="VXA58324.1"/>
    </source>
</evidence>
<sequence length="322" mass="38411">MNNFFYSFINKIRVLSLIIIRFLNIRFSAKEPNENPYKIIKNGDSLCLIPKKIWLFWHDDNFHVIVSECVDKILKLNKDFEVILLNDSTVCSYVLDIDKYNFPEVQHRSDYIRLYVLNSYGGVWIDASIMCFKGVDLFLEELDLYKSDFFAFFNERRTKDISFPVLENWFLIANRGNKFISNWLEEYRKALEMGVIGYLHDVEKNNPEFFHKISKEERPYLFSYICAQRVLRDYSGSYVFWSCNDTAFYYHMTGSWRYLFFGIKTFHYTNIVKTLTLFRKPKKTPILIKLVAGDRHHINILLEKSQYKKDTLMDVFLNGVGD</sequence>
<dbReference type="SUPFAM" id="SSF53448">
    <property type="entry name" value="Nucleotide-diphospho-sugar transferases"/>
    <property type="match status" value="1"/>
</dbReference>
<organism evidence="1 2">
    <name type="scientific">Acinetobacter proteolyticus</name>
    <dbReference type="NCBI Taxonomy" id="1776741"/>
    <lineage>
        <taxon>Bacteria</taxon>
        <taxon>Pseudomonadati</taxon>
        <taxon>Pseudomonadota</taxon>
        <taxon>Gammaproteobacteria</taxon>
        <taxon>Moraxellales</taxon>
        <taxon>Moraxellaceae</taxon>
        <taxon>Acinetobacter</taxon>
    </lineage>
</organism>
<dbReference type="GO" id="GO:0051999">
    <property type="term" value="P:mannosyl-inositol phosphorylceramide biosynthetic process"/>
    <property type="evidence" value="ECO:0007669"/>
    <property type="project" value="TreeGrafter"/>
</dbReference>
<dbReference type="InterPro" id="IPR029044">
    <property type="entry name" value="Nucleotide-diphossugar_trans"/>
</dbReference>
<accession>A0A653KBE4</accession>
<dbReference type="InterPro" id="IPR051706">
    <property type="entry name" value="Glycosyltransferase_domain"/>
</dbReference>
<evidence type="ECO:0000313" key="2">
    <source>
        <dbReference type="Proteomes" id="UP000430404"/>
    </source>
</evidence>
<dbReference type="PANTHER" id="PTHR32385">
    <property type="entry name" value="MANNOSYL PHOSPHORYLINOSITOL CERAMIDE SYNTHASE"/>
    <property type="match status" value="1"/>
</dbReference>